<evidence type="ECO:0000313" key="5">
    <source>
        <dbReference type="EMBL" id="GFH42140.1"/>
    </source>
</evidence>
<sequence length="91" mass="10651">MLFKVFYQETKKRSPKRETTHSLFLNLDVPEVTDDNLTDAEKMIVRTRNGVIQARDVMRNNTDYHVEFIDAISDEQAEYEKESASFAITTF</sequence>
<reference evidence="5 6" key="1">
    <citation type="submission" date="2020-02" db="EMBL/GenBank/DDBJ databases">
        <title>Draft genome sequence of Lactococcus sp. Hs30E4-3.</title>
        <authorList>
            <person name="Noda S."/>
            <person name="Yuki M."/>
            <person name="Ohkuma M."/>
        </authorList>
    </citation>
    <scope>NUCLEOTIDE SEQUENCE [LARGE SCALE GENOMIC DNA]</scope>
    <source>
        <strain evidence="5 6">Hs30E4-3</strain>
    </source>
</reference>
<keyword evidence="4" id="KW-0804">Transcription</keyword>
<evidence type="ECO:0000313" key="6">
    <source>
        <dbReference type="Proteomes" id="UP000480303"/>
    </source>
</evidence>
<gene>
    <name evidence="5" type="primary">ycjA</name>
    <name evidence="5" type="ORF">Hs30E_06910</name>
</gene>
<dbReference type="Gene3D" id="3.10.20.730">
    <property type="entry name" value="RNAP, epsilon subunit-like"/>
    <property type="match status" value="1"/>
</dbReference>
<dbReference type="Pfam" id="PF07288">
    <property type="entry name" value="RpoY"/>
    <property type="match status" value="1"/>
</dbReference>
<dbReference type="EMBL" id="BLLI01000013">
    <property type="protein sequence ID" value="GFH42140.1"/>
    <property type="molecule type" value="Genomic_DNA"/>
</dbReference>
<keyword evidence="1" id="KW-0240">DNA-directed RNA polymerase</keyword>
<dbReference type="InterPro" id="IPR009907">
    <property type="entry name" value="RpoY"/>
</dbReference>
<proteinExistence type="predicted"/>
<keyword evidence="6" id="KW-1185">Reference proteome</keyword>
<evidence type="ECO:0000256" key="2">
    <source>
        <dbReference type="ARBA" id="ARBA00022679"/>
    </source>
</evidence>
<dbReference type="AlphaFoldDB" id="A0A6A0B9L5"/>
<organism evidence="5 6">
    <name type="scientific">Pseudolactococcus hodotermopsidis</name>
    <dbReference type="NCBI Taxonomy" id="2709157"/>
    <lineage>
        <taxon>Bacteria</taxon>
        <taxon>Bacillati</taxon>
        <taxon>Bacillota</taxon>
        <taxon>Bacilli</taxon>
        <taxon>Lactobacillales</taxon>
        <taxon>Streptococcaceae</taxon>
        <taxon>Pseudolactococcus</taxon>
    </lineage>
</organism>
<protein>
    <submittedName>
        <fullName evidence="5">UPF0356 protein YcjA</fullName>
    </submittedName>
</protein>
<name>A0A6A0B9L5_9LACT</name>
<evidence type="ECO:0000256" key="4">
    <source>
        <dbReference type="ARBA" id="ARBA00023163"/>
    </source>
</evidence>
<accession>A0A6A0B9L5</accession>
<dbReference type="GO" id="GO:0000428">
    <property type="term" value="C:DNA-directed RNA polymerase complex"/>
    <property type="evidence" value="ECO:0007669"/>
    <property type="project" value="UniProtKB-KW"/>
</dbReference>
<dbReference type="GO" id="GO:0016779">
    <property type="term" value="F:nucleotidyltransferase activity"/>
    <property type="evidence" value="ECO:0007669"/>
    <property type="project" value="UniProtKB-KW"/>
</dbReference>
<dbReference type="Proteomes" id="UP000480303">
    <property type="component" value="Unassembled WGS sequence"/>
</dbReference>
<evidence type="ECO:0000256" key="1">
    <source>
        <dbReference type="ARBA" id="ARBA00022478"/>
    </source>
</evidence>
<dbReference type="RefSeq" id="WP_172207990.1">
    <property type="nucleotide sequence ID" value="NZ_BLLI01000013.1"/>
</dbReference>
<evidence type="ECO:0000256" key="3">
    <source>
        <dbReference type="ARBA" id="ARBA00022695"/>
    </source>
</evidence>
<keyword evidence="3" id="KW-0548">Nucleotidyltransferase</keyword>
<keyword evidence="2" id="KW-0808">Transferase</keyword>
<comment type="caution">
    <text evidence="5">The sequence shown here is derived from an EMBL/GenBank/DDBJ whole genome shotgun (WGS) entry which is preliminary data.</text>
</comment>